<feature type="compositionally biased region" description="Polar residues" evidence="1">
    <location>
        <begin position="283"/>
        <end position="322"/>
    </location>
</feature>
<accession>A0A2C5X578</accession>
<evidence type="ECO:0000313" key="2">
    <source>
        <dbReference type="EMBL" id="PHH53160.1"/>
    </source>
</evidence>
<protein>
    <submittedName>
        <fullName evidence="2">Uncharacterized protein</fullName>
    </submittedName>
</protein>
<evidence type="ECO:0000256" key="1">
    <source>
        <dbReference type="SAM" id="MobiDB-lite"/>
    </source>
</evidence>
<dbReference type="AlphaFoldDB" id="A0A2C5X578"/>
<feature type="region of interest" description="Disordered" evidence="1">
    <location>
        <begin position="275"/>
        <end position="360"/>
    </location>
</feature>
<reference evidence="2 3" key="2">
    <citation type="journal article" date="2013" name="IMA Fungus">
        <title>IMA Genome-F 1: Ceratocystis fimbriata: Draft nuclear genome sequence for the plant pathogen, Ceratocystis fimbriata.</title>
        <authorList>
            <person name="Wilken P.M."/>
            <person name="Steenkamp E.T."/>
            <person name="Wingfield M.J."/>
            <person name="de Beer Z.W."/>
            <person name="Wingfield B.D."/>
        </authorList>
    </citation>
    <scope>NUCLEOTIDE SEQUENCE [LARGE SCALE GENOMIC DNA]</scope>
    <source>
        <strain evidence="2 3">CBS 114723</strain>
    </source>
</reference>
<name>A0A2C5X578_9PEZI</name>
<feature type="region of interest" description="Disordered" evidence="1">
    <location>
        <begin position="1"/>
        <end position="24"/>
    </location>
</feature>
<gene>
    <name evidence="2" type="ORF">CFIMG_000776RA</name>
</gene>
<feature type="region of interest" description="Disordered" evidence="1">
    <location>
        <begin position="539"/>
        <end position="589"/>
    </location>
</feature>
<proteinExistence type="predicted"/>
<dbReference type="STRING" id="1035309.A0A2C5X578"/>
<feature type="region of interest" description="Disordered" evidence="1">
    <location>
        <begin position="471"/>
        <end position="517"/>
    </location>
</feature>
<feature type="compositionally biased region" description="Acidic residues" evidence="1">
    <location>
        <begin position="546"/>
        <end position="564"/>
    </location>
</feature>
<evidence type="ECO:0000313" key="3">
    <source>
        <dbReference type="Proteomes" id="UP000222788"/>
    </source>
</evidence>
<comment type="caution">
    <text evidence="2">The sequence shown here is derived from an EMBL/GenBank/DDBJ whole genome shotgun (WGS) entry which is preliminary data.</text>
</comment>
<feature type="region of interest" description="Disordered" evidence="1">
    <location>
        <begin position="649"/>
        <end position="681"/>
    </location>
</feature>
<keyword evidence="3" id="KW-1185">Reference proteome</keyword>
<dbReference type="EMBL" id="APWK03000049">
    <property type="protein sequence ID" value="PHH53160.1"/>
    <property type="molecule type" value="Genomic_DNA"/>
</dbReference>
<dbReference type="OrthoDB" id="5382953at2759"/>
<dbReference type="Proteomes" id="UP000222788">
    <property type="component" value="Unassembled WGS sequence"/>
</dbReference>
<feature type="compositionally biased region" description="Basic residues" evidence="1">
    <location>
        <begin position="471"/>
        <end position="481"/>
    </location>
</feature>
<reference evidence="2 3" key="1">
    <citation type="journal article" date="2013" name="Fungal Biol.">
        <title>Analysis of microsatellite markers in the genome of the plant pathogen Ceratocystis fimbriata.</title>
        <authorList>
            <person name="Simpson M.C."/>
            <person name="Wilken P.M."/>
            <person name="Coetzee M.P."/>
            <person name="Wingfield M.J."/>
            <person name="Wingfield B.D."/>
        </authorList>
    </citation>
    <scope>NUCLEOTIDE SEQUENCE [LARGE SCALE GENOMIC DNA]</scope>
    <source>
        <strain evidence="2 3">CBS 114723</strain>
    </source>
</reference>
<feature type="compositionally biased region" description="Low complexity" evidence="1">
    <location>
        <begin position="337"/>
        <end position="350"/>
    </location>
</feature>
<sequence>MPPAKRHGATPKPSVVPSVEAAPSPRFTPECQVFRPANAKVSDAEWPVFDLREAVVMDRTRCFVRNLLRVQETGPFIVQGRVYCDTSDGAQVAQQIEIEASSMSIGLDSFGDGDNENEPMSGPVIWAKSYYGFFRIASPALCYRAMFNHTLEAITLYYSIMAVYEAREPKVEQKGKKAKARTPEMALEDVFLEYAVMVGDGCVIEDVKERCMRHAAFLASHFKFETGFSWEGKAFTKYIKSFVPTSRAWEKKNLDVTSVNDDGLDDPVLKSQAYVPGLDTDSSRSISPIATPTELHSSNKLSSTPNPKTPTRSMRSSNSATTTKEENSGWEMEIISRTRQARATTSTVSTPEPGQIAPMSCNHQTQASENVIARKIYEELPYLIGDRNISRFSLKSLNNIVFSNYSTRTWPGAREIVAYAIKDLLRLMESDTEQRDRWMESKLWTDLQEAPEFEGPLTENHSVDAMMKQLRRRSGVQKGQKRPYDEERSLTSGKTSSLRPHKRSISNASRDESTLGTWEKKSADVDLKMTDEEEYDEFAMFRRNEDQEEESTDESETDSDEDEGTPPTNNLHLVIRSDPMPTTAPNGPGSMWTCHVKDCQFVEADADDDRGQERIKMHIHDHDDEATRIDLALAESHGHAIHHLLEKLKNVHNSSPEDSDSETKPNPKPATPIKRRFFGYV</sequence>
<organism evidence="2 3">
    <name type="scientific">Ceratocystis fimbriata CBS 114723</name>
    <dbReference type="NCBI Taxonomy" id="1035309"/>
    <lineage>
        <taxon>Eukaryota</taxon>
        <taxon>Fungi</taxon>
        <taxon>Dikarya</taxon>
        <taxon>Ascomycota</taxon>
        <taxon>Pezizomycotina</taxon>
        <taxon>Sordariomycetes</taxon>
        <taxon>Hypocreomycetidae</taxon>
        <taxon>Microascales</taxon>
        <taxon>Ceratocystidaceae</taxon>
        <taxon>Ceratocystis</taxon>
    </lineage>
</organism>